<gene>
    <name evidence="3" type="ORF">M9Y10_039958</name>
</gene>
<feature type="region of interest" description="Disordered" evidence="1">
    <location>
        <begin position="605"/>
        <end position="641"/>
    </location>
</feature>
<keyword evidence="4" id="KW-1185">Reference proteome</keyword>
<sequence length="668" mass="74713">MSRAPMNLPMLSPVGGKALLTMRRMSLENTSPSSQANLPIFSSKQKMFDQLFIFGCSPEKTSDERPIILTMFPSTEYPQDDNDLDYIKQLCFPNGFKEIDSNIPTSEVIINEFLFFLDSLTPTKTTKSSNSKANMSKEDIISNEFNNDRVYGIVVQFRAPPDFTPYFASTINRRFPFALCLLSHKYFLSSHFQFATYVSLVLTGRATAVQNKVRAPLPVRGFCHPTLALDKKVPAIAVFPGFTAPIHLLDIISKYAGRPTEPQTTPITDSPYTNKVPMAIPLNMSIMQCLSYPSTDLLFSCLTIEQIVRIYEAILLEKKVAFISKDPHISSLCALACMSILRPFRTFSDFIPVFTTAHLSLLSSNSPIVCGIYCESSSDSKDFLIHFDVIAVVNNSIEDASTSHNSTSNSASSFSLNSESIASSEVMSTNLNTNSASTVLTLVNSSLESPENHVIFTADLPNLPHFDDIVRKINLVIQNRITQAKVPPAEVKPFFGNPAPNPEFINFLENNVEPFVFPPYYIAQHPQKYVFPTFLVDSIREIFASHIAMELNEKIKLSCANFELNKEDFFNRFQENEKLFMTLFSKTWIFDDFLSRTQKQLIRKASANASANPSSPASPMRMSPTSSNAASHFENVPTSRPMPFPAYSKKITIKSPTAPFSPFPKDYS</sequence>
<feature type="domain" description="UDENN" evidence="2">
    <location>
        <begin position="50"/>
        <end position="536"/>
    </location>
</feature>
<name>A0ABR2GQC3_9EUKA</name>
<dbReference type="EMBL" id="JAPFFF010000068">
    <property type="protein sequence ID" value="KAK8836145.1"/>
    <property type="molecule type" value="Genomic_DNA"/>
</dbReference>
<proteinExistence type="predicted"/>
<evidence type="ECO:0000313" key="4">
    <source>
        <dbReference type="Proteomes" id="UP001470230"/>
    </source>
</evidence>
<dbReference type="Gene3D" id="3.40.50.11500">
    <property type="match status" value="1"/>
</dbReference>
<dbReference type="InterPro" id="IPR051942">
    <property type="entry name" value="DENN_domain_containing_2"/>
</dbReference>
<dbReference type="InterPro" id="IPR043153">
    <property type="entry name" value="DENN_C"/>
</dbReference>
<dbReference type="Proteomes" id="UP001470230">
    <property type="component" value="Unassembled WGS sequence"/>
</dbReference>
<feature type="compositionally biased region" description="Low complexity" evidence="1">
    <location>
        <begin position="605"/>
        <end position="627"/>
    </location>
</feature>
<dbReference type="InterPro" id="IPR001194">
    <property type="entry name" value="cDENN_dom"/>
</dbReference>
<dbReference type="PANTHER" id="PTHR15288">
    <property type="entry name" value="DENN DOMAIN-CONTAINING PROTEIN 2"/>
    <property type="match status" value="1"/>
</dbReference>
<dbReference type="Pfam" id="PF02141">
    <property type="entry name" value="DENN"/>
    <property type="match status" value="1"/>
</dbReference>
<comment type="caution">
    <text evidence="3">The sequence shown here is derived from an EMBL/GenBank/DDBJ whole genome shotgun (WGS) entry which is preliminary data.</text>
</comment>
<organism evidence="3 4">
    <name type="scientific">Tritrichomonas musculus</name>
    <dbReference type="NCBI Taxonomy" id="1915356"/>
    <lineage>
        <taxon>Eukaryota</taxon>
        <taxon>Metamonada</taxon>
        <taxon>Parabasalia</taxon>
        <taxon>Tritrichomonadida</taxon>
        <taxon>Tritrichomonadidae</taxon>
        <taxon>Tritrichomonas</taxon>
    </lineage>
</organism>
<dbReference type="PANTHER" id="PTHR15288:SF0">
    <property type="entry name" value="UDENN DOMAIN-CONTAINING PROTEIN"/>
    <property type="match status" value="1"/>
</dbReference>
<dbReference type="PROSITE" id="PS50211">
    <property type="entry name" value="DENN"/>
    <property type="match status" value="1"/>
</dbReference>
<accession>A0ABR2GQC3</accession>
<reference evidence="3 4" key="1">
    <citation type="submission" date="2024-04" db="EMBL/GenBank/DDBJ databases">
        <title>Tritrichomonas musculus Genome.</title>
        <authorList>
            <person name="Alves-Ferreira E."/>
            <person name="Grigg M."/>
            <person name="Lorenzi H."/>
            <person name="Galac M."/>
        </authorList>
    </citation>
    <scope>NUCLEOTIDE SEQUENCE [LARGE SCALE GENOMIC DNA]</scope>
    <source>
        <strain evidence="3 4">EAF2021</strain>
    </source>
</reference>
<dbReference type="SMART" id="SM00799">
    <property type="entry name" value="DENN"/>
    <property type="match status" value="1"/>
</dbReference>
<protein>
    <submittedName>
        <fullName evidence="3">Scytalone dehydratase</fullName>
    </submittedName>
</protein>
<evidence type="ECO:0000256" key="1">
    <source>
        <dbReference type="SAM" id="MobiDB-lite"/>
    </source>
</evidence>
<dbReference type="InterPro" id="IPR037516">
    <property type="entry name" value="Tripartite_DENN"/>
</dbReference>
<evidence type="ECO:0000259" key="2">
    <source>
        <dbReference type="PROSITE" id="PS50211"/>
    </source>
</evidence>
<evidence type="ECO:0000313" key="3">
    <source>
        <dbReference type="EMBL" id="KAK8836145.1"/>
    </source>
</evidence>